<evidence type="ECO:0000313" key="2">
    <source>
        <dbReference type="EMBL" id="MCG4745768.1"/>
    </source>
</evidence>
<keyword evidence="2" id="KW-0808">Transferase</keyword>
<protein>
    <submittedName>
        <fullName evidence="2">Sensor histidine kinase</fullName>
    </submittedName>
</protein>
<dbReference type="Gene3D" id="3.30.565.10">
    <property type="entry name" value="Histidine kinase-like ATPase, C-terminal domain"/>
    <property type="match status" value="1"/>
</dbReference>
<dbReference type="PANTHER" id="PTHR34220">
    <property type="entry name" value="SENSOR HISTIDINE KINASE YPDA"/>
    <property type="match status" value="1"/>
</dbReference>
<dbReference type="SUPFAM" id="SSF55874">
    <property type="entry name" value="ATPase domain of HSP90 chaperone/DNA topoisomerase II/histidine kinase"/>
    <property type="match status" value="1"/>
</dbReference>
<comment type="caution">
    <text evidence="2">The sequence shown here is derived from an EMBL/GenBank/DDBJ whole genome shotgun (WGS) entry which is preliminary data.</text>
</comment>
<dbReference type="InterPro" id="IPR010559">
    <property type="entry name" value="Sig_transdc_His_kin_internal"/>
</dbReference>
<dbReference type="Proteomes" id="UP001299608">
    <property type="component" value="Unassembled WGS sequence"/>
</dbReference>
<dbReference type="SMART" id="SM00387">
    <property type="entry name" value="HATPase_c"/>
    <property type="match status" value="1"/>
</dbReference>
<keyword evidence="2" id="KW-0418">Kinase</keyword>
<dbReference type="InterPro" id="IPR036890">
    <property type="entry name" value="HATPase_C_sf"/>
</dbReference>
<gene>
    <name evidence="2" type="ORF">L0N08_10130</name>
</gene>
<dbReference type="Gene3D" id="6.10.340.10">
    <property type="match status" value="1"/>
</dbReference>
<dbReference type="GO" id="GO:0000155">
    <property type="term" value="F:phosphorelay sensor kinase activity"/>
    <property type="evidence" value="ECO:0007669"/>
    <property type="project" value="InterPro"/>
</dbReference>
<dbReference type="PANTHER" id="PTHR34220:SF7">
    <property type="entry name" value="SENSOR HISTIDINE KINASE YPDA"/>
    <property type="match status" value="1"/>
</dbReference>
<dbReference type="Pfam" id="PF06580">
    <property type="entry name" value="His_kinase"/>
    <property type="match status" value="1"/>
</dbReference>
<sequence length="593" mass="68013">MKSSIWSWRVDKNSMKIRLLFTLFAAVFILTIIVSAIGYKTFERTLVSEIGHNRADVLRQVGERVRQVKENACTLSNLYYYDSTLHSYLERMDAGEQEELAPEFEAYMERLTSQYQNSFYESGRQFQVTLALEKGGGYCMVHTPEHVDCGYMSPKTKIWYKKMLFARGGLIDIACFKDKENQTDYFCVARSINDKEGNPLAYLMINMEESQIYGMYQPLTEGNRNTVYVVDEGGNIISSSNRKLNGFEFFHMKNLERLFGSAPYIFTKMQGENILFTHYYDQASGFTVLEEIPLSVLMEPIRQVRLVILTMALLAVGAAAVYACHFVDKTTRPISQLCEFMLQVEGDNLDKECSVRGYTEINILSSRLNAMLYRMRGLMEGIRQKEKQKRGMELSFLQAQINPHFMYNTLFSIKCMVDMGKNEEASGMLVSFIQLLRSTLSNPNEFVMIREEFRVLRQYVEIQKFRYDDGFQVIFECDEGVEEKKIPKLLIQPLLENAIFHGVEFKRGEGLIIITARAYDGGVAVTVEDNGMGIAPEIIEKINRGERMGEKAHVGIVNVKERIQLNFGGNYGMKIESVQWKGTKIILNLPAVD</sequence>
<dbReference type="InterPro" id="IPR003594">
    <property type="entry name" value="HATPase_dom"/>
</dbReference>
<feature type="domain" description="Histidine kinase/HSP90-like ATPase" evidence="1">
    <location>
        <begin position="482"/>
        <end position="593"/>
    </location>
</feature>
<dbReference type="EMBL" id="JAKNGE010000010">
    <property type="protein sequence ID" value="MCG4745768.1"/>
    <property type="molecule type" value="Genomic_DNA"/>
</dbReference>
<dbReference type="AlphaFoldDB" id="A0AAW5BP48"/>
<dbReference type="RefSeq" id="WP_227115959.1">
    <property type="nucleotide sequence ID" value="NZ_CAXTHN010000002.1"/>
</dbReference>
<reference evidence="2" key="1">
    <citation type="submission" date="2022-01" db="EMBL/GenBank/DDBJ databases">
        <title>Collection of gut derived symbiotic bacterial strains cultured from healthy donors.</title>
        <authorList>
            <person name="Lin H."/>
            <person name="Kohout C."/>
            <person name="Waligurski E."/>
            <person name="Pamer E.G."/>
        </authorList>
    </citation>
    <scope>NUCLEOTIDE SEQUENCE</scope>
    <source>
        <strain evidence="2">DFI.6.55</strain>
    </source>
</reference>
<evidence type="ECO:0000313" key="3">
    <source>
        <dbReference type="Proteomes" id="UP001299608"/>
    </source>
</evidence>
<organism evidence="2 3">
    <name type="scientific">Enterocloster aldenensis</name>
    <dbReference type="NCBI Taxonomy" id="358742"/>
    <lineage>
        <taxon>Bacteria</taxon>
        <taxon>Bacillati</taxon>
        <taxon>Bacillota</taxon>
        <taxon>Clostridia</taxon>
        <taxon>Lachnospirales</taxon>
        <taxon>Lachnospiraceae</taxon>
        <taxon>Enterocloster</taxon>
    </lineage>
</organism>
<dbReference type="GO" id="GO:0016020">
    <property type="term" value="C:membrane"/>
    <property type="evidence" value="ECO:0007669"/>
    <property type="project" value="InterPro"/>
</dbReference>
<accession>A0AAW5BP48</accession>
<name>A0AAW5BP48_9FIRM</name>
<proteinExistence type="predicted"/>
<dbReference type="SUPFAM" id="SSF158472">
    <property type="entry name" value="HAMP domain-like"/>
    <property type="match status" value="1"/>
</dbReference>
<dbReference type="Pfam" id="PF02518">
    <property type="entry name" value="HATPase_c"/>
    <property type="match status" value="1"/>
</dbReference>
<evidence type="ECO:0000259" key="1">
    <source>
        <dbReference type="SMART" id="SM00387"/>
    </source>
</evidence>
<dbReference type="InterPro" id="IPR050640">
    <property type="entry name" value="Bact_2-comp_sensor_kinase"/>
</dbReference>